<evidence type="ECO:0000256" key="3">
    <source>
        <dbReference type="ARBA" id="ARBA00005267"/>
    </source>
</evidence>
<comment type="similarity">
    <text evidence="3">Belongs to the flavodoxin family.</text>
</comment>
<dbReference type="PROSITE" id="PS50902">
    <property type="entry name" value="FLAVODOXIN_LIKE"/>
    <property type="match status" value="1"/>
</dbReference>
<keyword evidence="6" id="KW-0288">FMN</keyword>
<dbReference type="InterPro" id="IPR008254">
    <property type="entry name" value="Flavodoxin/NO_synth"/>
</dbReference>
<dbReference type="InterPro" id="IPR029039">
    <property type="entry name" value="Flavoprotein-like_sf"/>
</dbReference>
<evidence type="ECO:0000313" key="9">
    <source>
        <dbReference type="EMBL" id="QMT17369.1"/>
    </source>
</evidence>
<protein>
    <submittedName>
        <fullName evidence="9">Flavodoxin domain-containing protein</fullName>
    </submittedName>
</protein>
<comment type="cofactor">
    <cofactor evidence="1">
        <name>FMN</name>
        <dbReference type="ChEBI" id="CHEBI:58210"/>
    </cofactor>
</comment>
<keyword evidence="10" id="KW-1185">Reference proteome</keyword>
<dbReference type="EMBL" id="CP059540">
    <property type="protein sequence ID" value="QMT17369.1"/>
    <property type="molecule type" value="Genomic_DNA"/>
</dbReference>
<dbReference type="GO" id="GO:0009055">
    <property type="term" value="F:electron transfer activity"/>
    <property type="evidence" value="ECO:0007669"/>
    <property type="project" value="InterPro"/>
</dbReference>
<dbReference type="GO" id="GO:0016651">
    <property type="term" value="F:oxidoreductase activity, acting on NAD(P)H"/>
    <property type="evidence" value="ECO:0007669"/>
    <property type="project" value="UniProtKB-ARBA"/>
</dbReference>
<feature type="domain" description="Flavodoxin-like" evidence="8">
    <location>
        <begin position="10"/>
        <end position="146"/>
    </location>
</feature>
<proteinExistence type="inferred from homology"/>
<gene>
    <name evidence="9" type="ORF">H1Q58_15685</name>
</gene>
<keyword evidence="7" id="KW-0249">Electron transport</keyword>
<evidence type="ECO:0000313" key="10">
    <source>
        <dbReference type="Proteomes" id="UP000514716"/>
    </source>
</evidence>
<dbReference type="KEGG" id="pdec:H1Q58_15685"/>
<dbReference type="RefSeq" id="WP_182092067.1">
    <property type="nucleotide sequence ID" value="NZ_CP059540.1"/>
</dbReference>
<dbReference type="Pfam" id="PF00258">
    <property type="entry name" value="Flavodoxin_1"/>
    <property type="match status" value="1"/>
</dbReference>
<dbReference type="PROSITE" id="PS00201">
    <property type="entry name" value="FLAVODOXIN"/>
    <property type="match status" value="1"/>
</dbReference>
<organism evidence="9 10">
    <name type="scientific">Planococcus maritimus</name>
    <dbReference type="NCBI Taxonomy" id="192421"/>
    <lineage>
        <taxon>Bacteria</taxon>
        <taxon>Bacillati</taxon>
        <taxon>Bacillota</taxon>
        <taxon>Bacilli</taxon>
        <taxon>Bacillales</taxon>
        <taxon>Caryophanaceae</taxon>
        <taxon>Planococcus</taxon>
    </lineage>
</organism>
<dbReference type="GO" id="GO:0010181">
    <property type="term" value="F:FMN binding"/>
    <property type="evidence" value="ECO:0007669"/>
    <property type="project" value="InterPro"/>
</dbReference>
<accession>A0A7D7MC36</accession>
<dbReference type="AlphaFoldDB" id="A0A7D7MC36"/>
<sequence>MALTNYKPKLAIVYASATGHTERLAEMVTDASVRHGLQPEVFSVKEFDPSELLRYDIVVVGTYTWMNGEIPRQLHRLFEAIEQQSGNLVTGVFGTGDRCFATYCGAVDLFRDMLHAKTRLAATLKVEQMPSADDRPRCDAFVKSVRVKYNQYSKTLPMVKS</sequence>
<evidence type="ECO:0000256" key="1">
    <source>
        <dbReference type="ARBA" id="ARBA00001917"/>
    </source>
</evidence>
<evidence type="ECO:0000256" key="5">
    <source>
        <dbReference type="ARBA" id="ARBA00022630"/>
    </source>
</evidence>
<evidence type="ECO:0000256" key="7">
    <source>
        <dbReference type="ARBA" id="ARBA00022982"/>
    </source>
</evidence>
<dbReference type="InterPro" id="IPR050619">
    <property type="entry name" value="Flavodoxin"/>
</dbReference>
<evidence type="ECO:0000256" key="6">
    <source>
        <dbReference type="ARBA" id="ARBA00022643"/>
    </source>
</evidence>
<dbReference type="PANTHER" id="PTHR42809:SF1">
    <property type="entry name" value="FLAVODOXIN 1"/>
    <property type="match status" value="1"/>
</dbReference>
<evidence type="ECO:0000256" key="4">
    <source>
        <dbReference type="ARBA" id="ARBA00022448"/>
    </source>
</evidence>
<evidence type="ECO:0000256" key="2">
    <source>
        <dbReference type="ARBA" id="ARBA00003297"/>
    </source>
</evidence>
<name>A0A7D7MC36_PLAMR</name>
<reference evidence="9 10" key="1">
    <citation type="submission" date="2020-07" db="EMBL/GenBank/DDBJ databases">
        <title>Screening of a cold-adapted Planococcus bacterium producing protease in traditional shrimp paste and protease identification by genome sequencing.</title>
        <authorList>
            <person name="Gao R."/>
            <person name="Leng W."/>
            <person name="Chu Q."/>
            <person name="Wu X."/>
            <person name="Liu H."/>
            <person name="Li X."/>
        </authorList>
    </citation>
    <scope>NUCLEOTIDE SEQUENCE [LARGE SCALE GENOMIC DNA]</scope>
    <source>
        <strain evidence="9 10">XJ11</strain>
    </source>
</reference>
<dbReference type="InterPro" id="IPR001226">
    <property type="entry name" value="Flavodoxin_CS"/>
</dbReference>
<dbReference type="Gene3D" id="3.40.50.360">
    <property type="match status" value="1"/>
</dbReference>
<keyword evidence="4" id="KW-0813">Transport</keyword>
<dbReference type="PANTHER" id="PTHR42809">
    <property type="entry name" value="FLAVODOXIN 2"/>
    <property type="match status" value="1"/>
</dbReference>
<keyword evidence="5" id="KW-0285">Flavoprotein</keyword>
<comment type="function">
    <text evidence="2">Low-potential electron donor to a number of redox enzymes.</text>
</comment>
<dbReference type="Proteomes" id="UP000514716">
    <property type="component" value="Chromosome"/>
</dbReference>
<dbReference type="SUPFAM" id="SSF52218">
    <property type="entry name" value="Flavoproteins"/>
    <property type="match status" value="1"/>
</dbReference>
<evidence type="ECO:0000259" key="8">
    <source>
        <dbReference type="PROSITE" id="PS50902"/>
    </source>
</evidence>